<evidence type="ECO:0000256" key="1">
    <source>
        <dbReference type="SAM" id="MobiDB-lite"/>
    </source>
</evidence>
<feature type="region of interest" description="Disordered" evidence="1">
    <location>
        <begin position="1"/>
        <end position="44"/>
    </location>
</feature>
<dbReference type="RefSeq" id="WP_378108123.1">
    <property type="nucleotide sequence ID" value="NZ_JBHTAI010000005.1"/>
</dbReference>
<comment type="caution">
    <text evidence="2">The sequence shown here is derived from an EMBL/GenBank/DDBJ whole genome shotgun (WGS) entry which is preliminary data.</text>
</comment>
<dbReference type="EMBL" id="JBHTAI010000005">
    <property type="protein sequence ID" value="MFC7148694.1"/>
    <property type="molecule type" value="Genomic_DNA"/>
</dbReference>
<name>A0ABW2F9M7_9BACL</name>
<keyword evidence="3" id="KW-1185">Reference proteome</keyword>
<protein>
    <submittedName>
        <fullName evidence="2">Uncharacterized protein</fullName>
    </submittedName>
</protein>
<sequence length="44" mass="4742">MKEASGRRKGKEGAVKEGAGKEEAVKQGGGKEEAGNREQEKRKQ</sequence>
<accession>A0ABW2F9M7</accession>
<evidence type="ECO:0000313" key="3">
    <source>
        <dbReference type="Proteomes" id="UP001596378"/>
    </source>
</evidence>
<gene>
    <name evidence="2" type="ORF">ACFQMJ_09175</name>
</gene>
<proteinExistence type="predicted"/>
<evidence type="ECO:0000313" key="2">
    <source>
        <dbReference type="EMBL" id="MFC7148694.1"/>
    </source>
</evidence>
<organism evidence="2 3">
    <name type="scientific">Cohnella cellulosilytica</name>
    <dbReference type="NCBI Taxonomy" id="986710"/>
    <lineage>
        <taxon>Bacteria</taxon>
        <taxon>Bacillati</taxon>
        <taxon>Bacillota</taxon>
        <taxon>Bacilli</taxon>
        <taxon>Bacillales</taxon>
        <taxon>Paenibacillaceae</taxon>
        <taxon>Cohnella</taxon>
    </lineage>
</organism>
<reference evidence="3" key="1">
    <citation type="journal article" date="2019" name="Int. J. Syst. Evol. Microbiol.">
        <title>The Global Catalogue of Microorganisms (GCM) 10K type strain sequencing project: providing services to taxonomists for standard genome sequencing and annotation.</title>
        <authorList>
            <consortium name="The Broad Institute Genomics Platform"/>
            <consortium name="The Broad Institute Genome Sequencing Center for Infectious Disease"/>
            <person name="Wu L."/>
            <person name="Ma J."/>
        </authorList>
    </citation>
    <scope>NUCLEOTIDE SEQUENCE [LARGE SCALE GENOMIC DNA]</scope>
    <source>
        <strain evidence="3">KCTC 12907</strain>
    </source>
</reference>
<dbReference type="Proteomes" id="UP001596378">
    <property type="component" value="Unassembled WGS sequence"/>
</dbReference>